<evidence type="ECO:0000313" key="2">
    <source>
        <dbReference type="EMBL" id="RSN77711.1"/>
    </source>
</evidence>
<keyword evidence="3" id="KW-1185">Reference proteome</keyword>
<dbReference type="Gene3D" id="3.40.190.10">
    <property type="entry name" value="Periplasmic binding protein-like II"/>
    <property type="match status" value="2"/>
</dbReference>
<dbReference type="EMBL" id="RCOS01000030">
    <property type="protein sequence ID" value="RSN77711.1"/>
    <property type="molecule type" value="Genomic_DNA"/>
</dbReference>
<dbReference type="PANTHER" id="PTHR30006">
    <property type="entry name" value="THIAMINE-BINDING PERIPLASMIC PROTEIN-RELATED"/>
    <property type="match status" value="1"/>
</dbReference>
<keyword evidence="1" id="KW-0732">Signal</keyword>
<dbReference type="Proteomes" id="UP000277582">
    <property type="component" value="Unassembled WGS sequence"/>
</dbReference>
<dbReference type="PANTHER" id="PTHR30006:SF24">
    <property type="entry name" value="SLL0237 PROTEIN"/>
    <property type="match status" value="1"/>
</dbReference>
<comment type="caution">
    <text evidence="2">The sequence shown here is derived from an EMBL/GenBank/DDBJ whole genome shotgun (WGS) entry which is preliminary data.</text>
</comment>
<dbReference type="Pfam" id="PF13416">
    <property type="entry name" value="SBP_bac_8"/>
    <property type="match status" value="1"/>
</dbReference>
<gene>
    <name evidence="2" type="ORF">D6D85_02415</name>
</gene>
<dbReference type="OrthoDB" id="130870at2157"/>
<protein>
    <submittedName>
        <fullName evidence="2">ABC transporter substrate-binding protein</fullName>
    </submittedName>
</protein>
<evidence type="ECO:0000256" key="1">
    <source>
        <dbReference type="ARBA" id="ARBA00022729"/>
    </source>
</evidence>
<accession>A0A429GVH0</accession>
<organism evidence="2 3">
    <name type="scientific">Candidatus Methanodesulfokora washburnensis</name>
    <dbReference type="NCBI Taxonomy" id="2478471"/>
    <lineage>
        <taxon>Archaea</taxon>
        <taxon>Thermoproteota</taxon>
        <taxon>Candidatus Korarchaeia</taxon>
        <taxon>Candidatus Korarchaeia incertae sedis</taxon>
        <taxon>Candidatus Methanodesulfokora</taxon>
    </lineage>
</organism>
<dbReference type="SUPFAM" id="SSF53850">
    <property type="entry name" value="Periplasmic binding protein-like II"/>
    <property type="match status" value="1"/>
</dbReference>
<dbReference type="AlphaFoldDB" id="A0A429GVH0"/>
<proteinExistence type="predicted"/>
<dbReference type="InterPro" id="IPR006059">
    <property type="entry name" value="SBP"/>
</dbReference>
<evidence type="ECO:0000313" key="3">
    <source>
        <dbReference type="Proteomes" id="UP000277582"/>
    </source>
</evidence>
<reference evidence="2 3" key="1">
    <citation type="submission" date="2018-10" db="EMBL/GenBank/DDBJ databases">
        <title>Co-occurring genomic capacity for anaerobic methane metabolism and dissimilatory sulfite reduction discovered in the Korarchaeota.</title>
        <authorList>
            <person name="Mckay L.J."/>
            <person name="Dlakic M."/>
            <person name="Fields M.W."/>
            <person name="Delmont T.O."/>
            <person name="Eren A.M."/>
            <person name="Jay Z.J."/>
            <person name="Klingelsmith K.B."/>
            <person name="Rusch D.B."/>
            <person name="Inskeep W.P."/>
        </authorList>
    </citation>
    <scope>NUCLEOTIDE SEQUENCE [LARGE SCALE GENOMIC DNA]</scope>
    <source>
        <strain evidence="2 3">MDKW</strain>
    </source>
</reference>
<name>A0A429GVH0_9CREN</name>
<sequence length="453" mass="50521">MQAKAPVQQPQKGITLRVITRHGYDILDVAKSEFLASDYAKKYNIVNVEWLSIDPGEWVDVIKASASKPGQEIDVAWGGGPTLFDLLVRQGLLRPIDSDLVISVSKEIPDELSGAIMKRTADGKLLWVAAAISSFGFTVNTNYLQKAGLPMPDKWIDLANETFAKTLPIPSVGTADASVSTSNTRMFEIILQDYGWVKGWQILTLLGANARIYDESGLVRDAVIRGDVGVGTTIDFYGYTAQLEKPEFCRYIVPSDGSIVNGDPIALLSTTKNPEAAQAFIAWVLSTEGQKIWLDPRVNRMPANPRVFDTPEGKKREDLRIAYENTMKVLAINFSDEVASSYEQSLIWFFYSTITAVHDKLQNTWEKLAKAKLDGKISESEFLRLVEMMTDPTKLSFKDPKTGKVETFTESYAKSINEALFTDVDYRKSLIEAWKKAATARYDMILEELKKLG</sequence>